<dbReference type="EMBL" id="JACHID010000004">
    <property type="protein sequence ID" value="MBB5021543.1"/>
    <property type="molecule type" value="Genomic_DNA"/>
</dbReference>
<evidence type="ECO:0000313" key="1">
    <source>
        <dbReference type="EMBL" id="MBB5021543.1"/>
    </source>
</evidence>
<proteinExistence type="predicted"/>
<organism evidence="1 2">
    <name type="scientific">Desulfurispira natronophila</name>
    <dbReference type="NCBI Taxonomy" id="682562"/>
    <lineage>
        <taxon>Bacteria</taxon>
        <taxon>Pseudomonadati</taxon>
        <taxon>Chrysiogenota</taxon>
        <taxon>Chrysiogenia</taxon>
        <taxon>Chrysiogenales</taxon>
        <taxon>Chrysiogenaceae</taxon>
        <taxon>Desulfurispira</taxon>
    </lineage>
</organism>
<dbReference type="Proteomes" id="UP000528322">
    <property type="component" value="Unassembled WGS sequence"/>
</dbReference>
<gene>
    <name evidence="1" type="ORF">HNR37_000855</name>
</gene>
<accession>A0A7W8DGR6</accession>
<keyword evidence="2" id="KW-1185">Reference proteome</keyword>
<reference evidence="1 2" key="1">
    <citation type="submission" date="2020-08" db="EMBL/GenBank/DDBJ databases">
        <title>Genomic Encyclopedia of Type Strains, Phase IV (KMG-IV): sequencing the most valuable type-strain genomes for metagenomic binning, comparative biology and taxonomic classification.</title>
        <authorList>
            <person name="Goeker M."/>
        </authorList>
    </citation>
    <scope>NUCLEOTIDE SEQUENCE [LARGE SCALE GENOMIC DNA]</scope>
    <source>
        <strain evidence="1 2">DSM 22071</strain>
    </source>
</reference>
<dbReference type="InterPro" id="IPR019294">
    <property type="entry name" value="Translation_reg_Com"/>
</dbReference>
<sequence>MSKTAQAGATAACKKDEPVLPEIRCKRCNRLLFKGSVIGVEVKCPKCRCIQCFGCTDGKAAQKIQ</sequence>
<name>A0A7W8DGR6_9BACT</name>
<protein>
    <submittedName>
        <fullName evidence="1">Phage FluMu protein Com</fullName>
    </submittedName>
</protein>
<dbReference type="Pfam" id="PF10122">
    <property type="entry name" value="Zn_ribbon_Com"/>
    <property type="match status" value="1"/>
</dbReference>
<dbReference type="AlphaFoldDB" id="A0A7W8DGR6"/>
<evidence type="ECO:0000313" key="2">
    <source>
        <dbReference type="Proteomes" id="UP000528322"/>
    </source>
</evidence>
<comment type="caution">
    <text evidence="1">The sequence shown here is derived from an EMBL/GenBank/DDBJ whole genome shotgun (WGS) entry which is preliminary data.</text>
</comment>